<dbReference type="EMBL" id="VJMJ01000181">
    <property type="protein sequence ID" value="KAF0728086.1"/>
    <property type="molecule type" value="Genomic_DNA"/>
</dbReference>
<comment type="caution">
    <text evidence="2">The sequence shown here is derived from an EMBL/GenBank/DDBJ whole genome shotgun (WGS) entry which is preliminary data.</text>
</comment>
<feature type="compositionally biased region" description="Polar residues" evidence="1">
    <location>
        <begin position="115"/>
        <end position="139"/>
    </location>
</feature>
<sequence length="832" mass="92075">MASSAKKMLLSTVSRFTQRESSPDPSQATTGPSREAAEKPSSSRNSAAASASLRRENTSNQDGVDLGGGTGPNMDKKTGSVDAGISMDSNGSNEKPASDANGSKLPNGSDKPGENITQPDGTSQGRVLPNSKNPSKDGTNSLAKNSNSKKQASSNNEGKKTNSKKNNVWEGARHVKTQLVRNTGGHPMDDSELEELIRQAREFRQNPTAMGEFIEDILKTPSSKACTVDIPLGDAFRQVKDYQIRANLITQNPGTLWESKFKEILFHKKNPTTLSLTFYDDDLLRKTCGTSLRLGKQEFTVPEYSPHSKLYFITFNNLEDHDIQKGILKKLEELTHCVIVGFNPSTDNLLRSTQFRVLFDSETPPLALVPDNGGEPLREIEIQNQVYVFQHKIRSLNQTVPPSVKARLEKAKEKEDAKKTTDQVEEKTDAPENSSTENQPPHPPKENTGTTGNFESPNANPKENQNDKENFVDLSSDVDMEQEEKSNIEEEEMVAQSNKILNPPQSPKGSSENKNILTNKPNLSQDEFKPPRAGIIQGPQYKISATSIPTQNRFAILSTDDSDVITPGTTVPRFQLDIVPTDTSKKRPASSPKSTIPKKIPASTKPSGAKVKAQITELKKKLNESTNPLVFHDETLNQPGFIGNIYMDPKSRKIASNLVASRGIMRLMAGENPMQALDEERLTSYYQKMYGHPPPENYTPTSLFQSLCPNEEDYHMRRSLAAIDLFLSNRAPEAYMNDEYINMCLNDKVHRWPNCNLITDAHLIKLISSPAAGNLVHEEELSHIVKDLALQTIDPTKCFDSDTDALLTLLPDEKAHELEYKESGDGENEDSN</sequence>
<keyword evidence="3" id="KW-1185">Reference proteome</keyword>
<feature type="region of interest" description="Disordered" evidence="1">
    <location>
        <begin position="407"/>
        <end position="530"/>
    </location>
</feature>
<feature type="compositionally biased region" description="Polar residues" evidence="1">
    <location>
        <begin position="447"/>
        <end position="463"/>
    </location>
</feature>
<dbReference type="AlphaFoldDB" id="A0A6G0WLC8"/>
<dbReference type="VEuPathDB" id="FungiDB:AeMF1_007449"/>
<dbReference type="Proteomes" id="UP000481153">
    <property type="component" value="Unassembled WGS sequence"/>
</dbReference>
<evidence type="ECO:0000313" key="3">
    <source>
        <dbReference type="Proteomes" id="UP000481153"/>
    </source>
</evidence>
<reference evidence="2 3" key="1">
    <citation type="submission" date="2019-07" db="EMBL/GenBank/DDBJ databases">
        <title>Genomics analysis of Aphanomyces spp. identifies a new class of oomycete effector associated with host adaptation.</title>
        <authorList>
            <person name="Gaulin E."/>
        </authorList>
    </citation>
    <scope>NUCLEOTIDE SEQUENCE [LARGE SCALE GENOMIC DNA]</scope>
    <source>
        <strain evidence="2 3">ATCC 201684</strain>
    </source>
</reference>
<feature type="region of interest" description="Disordered" evidence="1">
    <location>
        <begin position="1"/>
        <end position="173"/>
    </location>
</feature>
<name>A0A6G0WLC8_9STRA</name>
<evidence type="ECO:0000256" key="1">
    <source>
        <dbReference type="SAM" id="MobiDB-lite"/>
    </source>
</evidence>
<proteinExistence type="predicted"/>
<feature type="compositionally biased region" description="Basic and acidic residues" evidence="1">
    <location>
        <begin position="407"/>
        <end position="430"/>
    </location>
</feature>
<protein>
    <submittedName>
        <fullName evidence="2">Uncharacterized protein</fullName>
    </submittedName>
</protein>
<feature type="region of interest" description="Disordered" evidence="1">
    <location>
        <begin position="582"/>
        <end position="607"/>
    </location>
</feature>
<feature type="compositionally biased region" description="Polar residues" evidence="1">
    <location>
        <begin position="507"/>
        <end position="525"/>
    </location>
</feature>
<feature type="compositionally biased region" description="Low complexity" evidence="1">
    <location>
        <begin position="42"/>
        <end position="52"/>
    </location>
</feature>
<feature type="compositionally biased region" description="Polar residues" evidence="1">
    <location>
        <begin position="23"/>
        <end position="32"/>
    </location>
</feature>
<accession>A0A6G0WLC8</accession>
<feature type="compositionally biased region" description="Low complexity" evidence="1">
    <location>
        <begin position="140"/>
        <end position="156"/>
    </location>
</feature>
<feature type="compositionally biased region" description="Polar residues" evidence="1">
    <location>
        <begin position="87"/>
        <end position="106"/>
    </location>
</feature>
<evidence type="ECO:0000313" key="2">
    <source>
        <dbReference type="EMBL" id="KAF0728086.1"/>
    </source>
</evidence>
<gene>
    <name evidence="2" type="ORF">Ae201684_013916</name>
</gene>
<organism evidence="2 3">
    <name type="scientific">Aphanomyces euteiches</name>
    <dbReference type="NCBI Taxonomy" id="100861"/>
    <lineage>
        <taxon>Eukaryota</taxon>
        <taxon>Sar</taxon>
        <taxon>Stramenopiles</taxon>
        <taxon>Oomycota</taxon>
        <taxon>Saprolegniomycetes</taxon>
        <taxon>Saprolegniales</taxon>
        <taxon>Verrucalvaceae</taxon>
        <taxon>Aphanomyces</taxon>
    </lineage>
</organism>